<reference evidence="3 4" key="1">
    <citation type="submission" date="2016-05" db="EMBL/GenBank/DDBJ databases">
        <authorList>
            <person name="Gu J."/>
        </authorList>
    </citation>
    <scope>NUCLEOTIDE SEQUENCE [LARGE SCALE GENOMIC DNA]</scope>
    <source>
        <strain evidence="3 4">ACCC40021</strain>
    </source>
</reference>
<feature type="transmembrane region" description="Helical" evidence="2">
    <location>
        <begin position="52"/>
        <end position="70"/>
    </location>
</feature>
<evidence type="ECO:0000313" key="4">
    <source>
        <dbReference type="Proteomes" id="UP000187191"/>
    </source>
</evidence>
<evidence type="ECO:0000256" key="1">
    <source>
        <dbReference type="SAM" id="MobiDB-lite"/>
    </source>
</evidence>
<keyword evidence="2" id="KW-0812">Transmembrane</keyword>
<organism evidence="3 4">
    <name type="scientific">Streptomyces alfalfae</name>
    <dbReference type="NCBI Taxonomy" id="1642299"/>
    <lineage>
        <taxon>Bacteria</taxon>
        <taxon>Bacillati</taxon>
        <taxon>Actinomycetota</taxon>
        <taxon>Actinomycetes</taxon>
        <taxon>Kitasatosporales</taxon>
        <taxon>Streptomycetaceae</taxon>
        <taxon>Streptomyces</taxon>
    </lineage>
</organism>
<name>A0ABM6H254_9ACTN</name>
<keyword evidence="4" id="KW-1185">Reference proteome</keyword>
<evidence type="ECO:0000256" key="2">
    <source>
        <dbReference type="SAM" id="Phobius"/>
    </source>
</evidence>
<sequence length="71" mass="7955">MTRATVDDEGDGELHPHHHADDHGGEDLNKTWTPDNRPADWRRQMNRWGRCHYARVAVIIAACALLAAALA</sequence>
<protein>
    <submittedName>
        <fullName evidence="3">Uncharacterized protein</fullName>
    </submittedName>
</protein>
<accession>A0ABM6H254</accession>
<gene>
    <name evidence="3" type="ORF">A7J05_34470</name>
</gene>
<keyword evidence="2" id="KW-1133">Transmembrane helix</keyword>
<proteinExistence type="predicted"/>
<evidence type="ECO:0000313" key="3">
    <source>
        <dbReference type="EMBL" id="APY90095.1"/>
    </source>
</evidence>
<feature type="region of interest" description="Disordered" evidence="1">
    <location>
        <begin position="1"/>
        <end position="38"/>
    </location>
</feature>
<feature type="compositionally biased region" description="Basic and acidic residues" evidence="1">
    <location>
        <begin position="12"/>
        <end position="29"/>
    </location>
</feature>
<dbReference type="EMBL" id="CP015588">
    <property type="protein sequence ID" value="APY90095.1"/>
    <property type="molecule type" value="Genomic_DNA"/>
</dbReference>
<dbReference type="Proteomes" id="UP000187191">
    <property type="component" value="Chromosome"/>
</dbReference>
<keyword evidence="2" id="KW-0472">Membrane</keyword>